<dbReference type="AlphaFoldDB" id="A0A451AYF6"/>
<dbReference type="EMBL" id="CAADFZ010000126">
    <property type="protein sequence ID" value="VFK67112.1"/>
    <property type="molecule type" value="Genomic_DNA"/>
</dbReference>
<evidence type="ECO:0000313" key="1">
    <source>
        <dbReference type="EMBL" id="VFK67112.1"/>
    </source>
</evidence>
<dbReference type="EMBL" id="CAADGD010000050">
    <property type="protein sequence ID" value="VFK71085.1"/>
    <property type="molecule type" value="Genomic_DNA"/>
</dbReference>
<evidence type="ECO:0000313" key="2">
    <source>
        <dbReference type="EMBL" id="VFK71085.1"/>
    </source>
</evidence>
<accession>A0A451AYF6</accession>
<name>A0A451AYF6_9GAMM</name>
<protein>
    <submittedName>
        <fullName evidence="2">Uncharacterized protein</fullName>
    </submittedName>
</protein>
<organism evidence="2">
    <name type="scientific">Candidatus Kentrum sp. UNK</name>
    <dbReference type="NCBI Taxonomy" id="2126344"/>
    <lineage>
        <taxon>Bacteria</taxon>
        <taxon>Pseudomonadati</taxon>
        <taxon>Pseudomonadota</taxon>
        <taxon>Gammaproteobacteria</taxon>
        <taxon>Candidatus Kentrum</taxon>
    </lineage>
</organism>
<gene>
    <name evidence="1" type="ORF">BECKUNK1418G_GA0071005_11265</name>
    <name evidence="2" type="ORF">BECKUNK1418H_GA0071006_10505</name>
</gene>
<proteinExistence type="predicted"/>
<sequence length="134" mass="14984">MALSINGMESKDDRISLAEAVCRIYAKPSQRIDVRCAGDLGKITVSGNTVIDAEGKKTAEIVGLITEKVAQDITIVMMDYSENDTKELHESHCDVNTERKLVETAVRELFREVSVEYDPLGWRPSDSYREDSKS</sequence>
<reference evidence="2" key="1">
    <citation type="submission" date="2019-02" db="EMBL/GenBank/DDBJ databases">
        <authorList>
            <person name="Gruber-Vodicka R. H."/>
            <person name="Seah K. B. B."/>
        </authorList>
    </citation>
    <scope>NUCLEOTIDE SEQUENCE</scope>
    <source>
        <strain evidence="2">BECK_BY19</strain>
        <strain evidence="1">BECK_BY8</strain>
    </source>
</reference>